<protein>
    <submittedName>
        <fullName evidence="11">Peptidoglycan DD-metalloendopeptidase family protein</fullName>
    </submittedName>
</protein>
<dbReference type="InterPro" id="IPR011055">
    <property type="entry name" value="Dup_hybrid_motif"/>
</dbReference>
<comment type="cofactor">
    <cofactor evidence="1">
        <name>Zn(2+)</name>
        <dbReference type="ChEBI" id="CHEBI:29105"/>
    </cofactor>
</comment>
<proteinExistence type="predicted"/>
<keyword evidence="3" id="KW-0645">Protease</keyword>
<evidence type="ECO:0000256" key="8">
    <source>
        <dbReference type="SAM" id="Phobius"/>
    </source>
</evidence>
<comment type="caution">
    <text evidence="11">The sequence shown here is derived from an EMBL/GenBank/DDBJ whole genome shotgun (WGS) entry which is preliminary data.</text>
</comment>
<gene>
    <name evidence="11" type="ORF">GCM10023337_01030</name>
</gene>
<dbReference type="SUPFAM" id="SSF51261">
    <property type="entry name" value="Duplicated hybrid motif"/>
    <property type="match status" value="1"/>
</dbReference>
<dbReference type="Gene3D" id="3.10.450.350">
    <property type="match status" value="2"/>
</dbReference>
<reference evidence="12" key="1">
    <citation type="journal article" date="2019" name="Int. J. Syst. Evol. Microbiol.">
        <title>The Global Catalogue of Microorganisms (GCM) 10K type strain sequencing project: providing services to taxonomists for standard genome sequencing and annotation.</title>
        <authorList>
            <consortium name="The Broad Institute Genomics Platform"/>
            <consortium name="The Broad Institute Genome Sequencing Center for Infectious Disease"/>
            <person name="Wu L."/>
            <person name="Ma J."/>
        </authorList>
    </citation>
    <scope>NUCLEOTIDE SEQUENCE [LARGE SCALE GENOMIC DNA]</scope>
    <source>
        <strain evidence="12">JCM 18423</strain>
    </source>
</reference>
<dbReference type="Pfam" id="PF01551">
    <property type="entry name" value="Peptidase_M23"/>
    <property type="match status" value="1"/>
</dbReference>
<keyword evidence="8" id="KW-1133">Transmembrane helix</keyword>
<dbReference type="InterPro" id="IPR050570">
    <property type="entry name" value="Cell_wall_metabolism_enzyme"/>
</dbReference>
<dbReference type="InterPro" id="IPR045834">
    <property type="entry name" value="Csd3_N2"/>
</dbReference>
<keyword evidence="5" id="KW-0378">Hydrolase</keyword>
<dbReference type="PANTHER" id="PTHR21666:SF288">
    <property type="entry name" value="CELL DIVISION PROTEIN YTFB"/>
    <property type="match status" value="1"/>
</dbReference>
<evidence type="ECO:0000256" key="1">
    <source>
        <dbReference type="ARBA" id="ARBA00001947"/>
    </source>
</evidence>
<evidence type="ECO:0000313" key="11">
    <source>
        <dbReference type="EMBL" id="GAA5083930.1"/>
    </source>
</evidence>
<feature type="domain" description="M23ase beta-sheet core" evidence="9">
    <location>
        <begin position="313"/>
        <end position="409"/>
    </location>
</feature>
<evidence type="ECO:0000256" key="6">
    <source>
        <dbReference type="ARBA" id="ARBA00022833"/>
    </source>
</evidence>
<comment type="subcellular location">
    <subcellularLocation>
        <location evidence="2">Cell envelope</location>
    </subcellularLocation>
</comment>
<dbReference type="EMBL" id="BAABKD010000001">
    <property type="protein sequence ID" value="GAA5083930.1"/>
    <property type="molecule type" value="Genomic_DNA"/>
</dbReference>
<evidence type="ECO:0000256" key="3">
    <source>
        <dbReference type="ARBA" id="ARBA00022670"/>
    </source>
</evidence>
<feature type="transmembrane region" description="Helical" evidence="8">
    <location>
        <begin position="28"/>
        <end position="46"/>
    </location>
</feature>
<dbReference type="InterPro" id="IPR016047">
    <property type="entry name" value="M23ase_b-sheet_dom"/>
</dbReference>
<dbReference type="RefSeq" id="WP_345368837.1">
    <property type="nucleotide sequence ID" value="NZ_BAABKD010000001.1"/>
</dbReference>
<keyword evidence="7" id="KW-0482">Metalloprotease</keyword>
<dbReference type="Gene3D" id="2.70.70.10">
    <property type="entry name" value="Glucose Permease (Domain IIA)"/>
    <property type="match status" value="1"/>
</dbReference>
<dbReference type="Proteomes" id="UP001500227">
    <property type="component" value="Unassembled WGS sequence"/>
</dbReference>
<name>A0ABP9LUW3_9BURK</name>
<evidence type="ECO:0000259" key="10">
    <source>
        <dbReference type="Pfam" id="PF19425"/>
    </source>
</evidence>
<evidence type="ECO:0000256" key="2">
    <source>
        <dbReference type="ARBA" id="ARBA00004196"/>
    </source>
</evidence>
<keyword evidence="4" id="KW-0479">Metal-binding</keyword>
<evidence type="ECO:0000256" key="7">
    <source>
        <dbReference type="ARBA" id="ARBA00023049"/>
    </source>
</evidence>
<evidence type="ECO:0000313" key="12">
    <source>
        <dbReference type="Proteomes" id="UP001500227"/>
    </source>
</evidence>
<keyword evidence="6" id="KW-0862">Zinc</keyword>
<keyword evidence="8" id="KW-0472">Membrane</keyword>
<keyword evidence="8" id="KW-0812">Transmembrane</keyword>
<evidence type="ECO:0000256" key="4">
    <source>
        <dbReference type="ARBA" id="ARBA00022723"/>
    </source>
</evidence>
<dbReference type="PANTHER" id="PTHR21666">
    <property type="entry name" value="PEPTIDASE-RELATED"/>
    <property type="match status" value="1"/>
</dbReference>
<keyword evidence="12" id="KW-1185">Reference proteome</keyword>
<dbReference type="CDD" id="cd12797">
    <property type="entry name" value="M23_peptidase"/>
    <property type="match status" value="1"/>
</dbReference>
<dbReference type="Pfam" id="PF19425">
    <property type="entry name" value="Csd3_N2"/>
    <property type="match status" value="1"/>
</dbReference>
<sequence>MLNKGNNGTPSSAPQHASPKKSKFIQKSLLVIAFGLFAGAGAIAVVQPQNEPVVYQATQALDLPAGVTPLGSLSTEPFIHETRIRRGDTLAGLLQRLQVEAPGLQAFLTHDKNARSIYKLYPGRALQVALTPDNDLLWLRYVHTPADTEKGEAVSKWLEVRPDGQGSYVATEQSLAVETHVQMAEGVITSSLFGATDAANIPDAVALQIPEILGSKVDFMKDLRKNDRFRVIYETYSHQGQRVGAGKILALEFENQGKTHEAMWFAPDGEGGGYYDFAGQSSQGAFLRNALKFTRISSTFGGRRHPIHGNWRNHNGVDYAAPTGTPIHATADGVVKSIGNQRGYGKTIELEHHSGYSTLYAHQSRFAPNLKKGDRVSQGQLIGYVGSTGWATGPHLHYEFRINNKPVDPLAVDLPVAKVLDPKQRAAFDTVAAQYKNQFAVLKGLNEPLVAALDD</sequence>
<evidence type="ECO:0000256" key="5">
    <source>
        <dbReference type="ARBA" id="ARBA00022801"/>
    </source>
</evidence>
<evidence type="ECO:0000259" key="9">
    <source>
        <dbReference type="Pfam" id="PF01551"/>
    </source>
</evidence>
<organism evidence="11 12">
    <name type="scientific">Paenalcaligenes hermetiae</name>
    <dbReference type="NCBI Taxonomy" id="1157987"/>
    <lineage>
        <taxon>Bacteria</taxon>
        <taxon>Pseudomonadati</taxon>
        <taxon>Pseudomonadota</taxon>
        <taxon>Betaproteobacteria</taxon>
        <taxon>Burkholderiales</taxon>
        <taxon>Alcaligenaceae</taxon>
        <taxon>Paenalcaligenes</taxon>
    </lineage>
</organism>
<feature type="domain" description="Csd3-like second N-terminal" evidence="10">
    <location>
        <begin position="182"/>
        <end position="300"/>
    </location>
</feature>
<accession>A0ABP9LUW3</accession>